<organism evidence="7 8">
    <name type="scientific">Pelotomaculum propionicicum</name>
    <dbReference type="NCBI Taxonomy" id="258475"/>
    <lineage>
        <taxon>Bacteria</taxon>
        <taxon>Bacillati</taxon>
        <taxon>Bacillota</taxon>
        <taxon>Clostridia</taxon>
        <taxon>Eubacteriales</taxon>
        <taxon>Desulfotomaculaceae</taxon>
        <taxon>Pelotomaculum</taxon>
    </lineage>
</organism>
<dbReference type="Gene3D" id="1.10.600.10">
    <property type="entry name" value="Farnesyl Diphosphate Synthase"/>
    <property type="match status" value="1"/>
</dbReference>
<evidence type="ECO:0000313" key="8">
    <source>
        <dbReference type="Proteomes" id="UP000297597"/>
    </source>
</evidence>
<evidence type="ECO:0000256" key="2">
    <source>
        <dbReference type="ARBA" id="ARBA00006706"/>
    </source>
</evidence>
<dbReference type="AlphaFoldDB" id="A0A4Y7RPK7"/>
<evidence type="ECO:0000256" key="5">
    <source>
        <dbReference type="ARBA" id="ARBA00022842"/>
    </source>
</evidence>
<reference evidence="7 8" key="1">
    <citation type="journal article" date="2018" name="Environ. Microbiol.">
        <title>Novel energy conservation strategies and behaviour of Pelotomaculum schinkii driving syntrophic propionate catabolism.</title>
        <authorList>
            <person name="Hidalgo-Ahumada C.A.P."/>
            <person name="Nobu M.K."/>
            <person name="Narihiro T."/>
            <person name="Tamaki H."/>
            <person name="Liu W.T."/>
            <person name="Kamagata Y."/>
            <person name="Stams A.J.M."/>
            <person name="Imachi H."/>
            <person name="Sousa D.Z."/>
        </authorList>
    </citation>
    <scope>NUCLEOTIDE SEQUENCE [LARGE SCALE GENOMIC DNA]</scope>
    <source>
        <strain evidence="7 8">MGP</strain>
    </source>
</reference>
<dbReference type="OrthoDB" id="9805316at2"/>
<keyword evidence="3 6" id="KW-0808">Transferase</keyword>
<evidence type="ECO:0000256" key="1">
    <source>
        <dbReference type="ARBA" id="ARBA00001946"/>
    </source>
</evidence>
<dbReference type="Pfam" id="PF00348">
    <property type="entry name" value="polyprenyl_synt"/>
    <property type="match status" value="1"/>
</dbReference>
<dbReference type="InterPro" id="IPR000092">
    <property type="entry name" value="Polyprenyl_synt"/>
</dbReference>
<keyword evidence="5" id="KW-0460">Magnesium</keyword>
<name>A0A4Y7RPK7_9FIRM</name>
<evidence type="ECO:0000256" key="6">
    <source>
        <dbReference type="RuleBase" id="RU004466"/>
    </source>
</evidence>
<comment type="cofactor">
    <cofactor evidence="1">
        <name>Mg(2+)</name>
        <dbReference type="ChEBI" id="CHEBI:18420"/>
    </cofactor>
</comment>
<gene>
    <name evidence="7" type="primary">hepT_2</name>
    <name evidence="7" type="ORF">Pmgp_02178</name>
</gene>
<evidence type="ECO:0000313" key="7">
    <source>
        <dbReference type="EMBL" id="TEB10726.1"/>
    </source>
</evidence>
<dbReference type="GO" id="GO:0046872">
    <property type="term" value="F:metal ion binding"/>
    <property type="evidence" value="ECO:0007669"/>
    <property type="project" value="UniProtKB-KW"/>
</dbReference>
<dbReference type="PANTHER" id="PTHR12001:SF69">
    <property type="entry name" value="ALL TRANS-POLYPRENYL-DIPHOSPHATE SYNTHASE PDSS1"/>
    <property type="match status" value="1"/>
</dbReference>
<accession>A0A4Y7RPK7</accession>
<dbReference type="EMBL" id="QFFZ01000022">
    <property type="protein sequence ID" value="TEB10726.1"/>
    <property type="molecule type" value="Genomic_DNA"/>
</dbReference>
<dbReference type="GO" id="GO:0008299">
    <property type="term" value="P:isoprenoid biosynthetic process"/>
    <property type="evidence" value="ECO:0007669"/>
    <property type="project" value="InterPro"/>
</dbReference>
<dbReference type="Proteomes" id="UP000297597">
    <property type="component" value="Unassembled WGS sequence"/>
</dbReference>
<proteinExistence type="inferred from homology"/>
<comment type="caution">
    <text evidence="7">The sequence shown here is derived from an EMBL/GenBank/DDBJ whole genome shotgun (WGS) entry which is preliminary data.</text>
</comment>
<protein>
    <submittedName>
        <fullName evidence="7">Heptaprenyl diphosphate synthase component 2</fullName>
        <ecNumber evidence="7">2.5.1.30</ecNumber>
    </submittedName>
</protein>
<dbReference type="SFLD" id="SFLDS00005">
    <property type="entry name" value="Isoprenoid_Synthase_Type_I"/>
    <property type="match status" value="1"/>
</dbReference>
<dbReference type="InterPro" id="IPR008949">
    <property type="entry name" value="Isoprenoid_synthase_dom_sf"/>
</dbReference>
<dbReference type="EC" id="2.5.1.30" evidence="7"/>
<keyword evidence="8" id="KW-1185">Reference proteome</keyword>
<comment type="similarity">
    <text evidence="2 6">Belongs to the FPP/GGPP synthase family.</text>
</comment>
<dbReference type="InterPro" id="IPR033749">
    <property type="entry name" value="Polyprenyl_synt_CS"/>
</dbReference>
<keyword evidence="4" id="KW-0479">Metal-binding</keyword>
<dbReference type="GO" id="GO:0000010">
    <property type="term" value="F:heptaprenyl diphosphate synthase activity"/>
    <property type="evidence" value="ECO:0007669"/>
    <property type="project" value="UniProtKB-EC"/>
</dbReference>
<dbReference type="PANTHER" id="PTHR12001">
    <property type="entry name" value="GERANYLGERANYL PYROPHOSPHATE SYNTHASE"/>
    <property type="match status" value="1"/>
</dbReference>
<dbReference type="CDD" id="cd00685">
    <property type="entry name" value="Trans_IPPS_HT"/>
    <property type="match status" value="1"/>
</dbReference>
<dbReference type="PROSITE" id="PS00723">
    <property type="entry name" value="POLYPRENYL_SYNTHASE_1"/>
    <property type="match status" value="1"/>
</dbReference>
<sequence length="331" mass="36035">MQNTAEQQQFLPFENNSLWLDLTYKPIRKELADLEKEIAGVCEIPDLRPFPKGGKRLRPALVLLSSCFGKGPCGKVTRLAAAVETLHQATLLHDDIIDQAQSRRGEDTFNKVFGESTALLVGDYLYATFLERSSGLGQTALQNLAAVLKDMIQAEFAQQKDLFNCAIDEKSYLRRTLKKSGSFLACCCKLGALLAGAPAKTVFALEKFGLHAGISFQITDDLLDFKGNSNTLGKPVGQDITQGLLTLPVIHVLANSPANSTIRGLIEKRDLHPASIEYIVDAMRDAGSLSYTAVVAERYTCLAGRVLATLPGGAARDSLNALLEFIKTREC</sequence>
<dbReference type="SUPFAM" id="SSF48576">
    <property type="entry name" value="Terpenoid synthases"/>
    <property type="match status" value="1"/>
</dbReference>
<evidence type="ECO:0000256" key="4">
    <source>
        <dbReference type="ARBA" id="ARBA00022723"/>
    </source>
</evidence>
<evidence type="ECO:0000256" key="3">
    <source>
        <dbReference type="ARBA" id="ARBA00022679"/>
    </source>
</evidence>